<dbReference type="AlphaFoldDB" id="A0AAN6N3Z0"/>
<name>A0AAN6N3Z0_9PEZI</name>
<dbReference type="Proteomes" id="UP001303473">
    <property type="component" value="Unassembled WGS sequence"/>
</dbReference>
<evidence type="ECO:0000313" key="2">
    <source>
        <dbReference type="EMBL" id="KAK3938752.1"/>
    </source>
</evidence>
<dbReference type="Gene3D" id="3.40.50.12030">
    <property type="entry name" value="Uncharacterised protein family UPF0261, NC domain"/>
    <property type="match status" value="1"/>
</dbReference>
<organism evidence="2 3">
    <name type="scientific">Diplogelasinospora grovesii</name>
    <dbReference type="NCBI Taxonomy" id="303347"/>
    <lineage>
        <taxon>Eukaryota</taxon>
        <taxon>Fungi</taxon>
        <taxon>Dikarya</taxon>
        <taxon>Ascomycota</taxon>
        <taxon>Pezizomycotina</taxon>
        <taxon>Sordariomycetes</taxon>
        <taxon>Sordariomycetidae</taxon>
        <taxon>Sordariales</taxon>
        <taxon>Diplogelasinosporaceae</taxon>
        <taxon>Diplogelasinospora</taxon>
    </lineage>
</organism>
<reference evidence="3" key="1">
    <citation type="journal article" date="2023" name="Mol. Phylogenet. Evol.">
        <title>Genome-scale phylogeny and comparative genomics of the fungal order Sordariales.</title>
        <authorList>
            <person name="Hensen N."/>
            <person name="Bonometti L."/>
            <person name="Westerberg I."/>
            <person name="Brannstrom I.O."/>
            <person name="Guillou S."/>
            <person name="Cros-Aarteil S."/>
            <person name="Calhoun S."/>
            <person name="Haridas S."/>
            <person name="Kuo A."/>
            <person name="Mondo S."/>
            <person name="Pangilinan J."/>
            <person name="Riley R."/>
            <person name="LaButti K."/>
            <person name="Andreopoulos B."/>
            <person name="Lipzen A."/>
            <person name="Chen C."/>
            <person name="Yan M."/>
            <person name="Daum C."/>
            <person name="Ng V."/>
            <person name="Clum A."/>
            <person name="Steindorff A."/>
            <person name="Ohm R.A."/>
            <person name="Martin F."/>
            <person name="Silar P."/>
            <person name="Natvig D.O."/>
            <person name="Lalanne C."/>
            <person name="Gautier V."/>
            <person name="Ament-Velasquez S.L."/>
            <person name="Kruys A."/>
            <person name="Hutchinson M.I."/>
            <person name="Powell A.J."/>
            <person name="Barry K."/>
            <person name="Miller A.N."/>
            <person name="Grigoriev I.V."/>
            <person name="Debuchy R."/>
            <person name="Gladieux P."/>
            <person name="Hiltunen Thoren M."/>
            <person name="Johannesson H."/>
        </authorList>
    </citation>
    <scope>NUCLEOTIDE SEQUENCE [LARGE SCALE GENOMIC DNA]</scope>
    <source>
        <strain evidence="3">CBS 340.73</strain>
    </source>
</reference>
<sequence length="128" mass="13416">MPRGGLSAISTPGGPFEDQQADAVLFSAIREGLQGSGVKIVEDERDINNRDFAIDIAEALARLMEMDGQITAGTGFSGPKGFPFRAGVFPPRAGQGGQLGAVKLFARRVLAQPNRLVIGGSCCARQLS</sequence>
<comment type="caution">
    <text evidence="2">The sequence shown here is derived from an EMBL/GenBank/DDBJ whole genome shotgun (WGS) entry which is preliminary data.</text>
</comment>
<dbReference type="Pfam" id="PF23189">
    <property type="entry name" value="UPF0261_C"/>
    <property type="match status" value="1"/>
</dbReference>
<evidence type="ECO:0000259" key="1">
    <source>
        <dbReference type="Pfam" id="PF23189"/>
    </source>
</evidence>
<feature type="domain" description="UPF0261" evidence="1">
    <location>
        <begin position="1"/>
        <end position="64"/>
    </location>
</feature>
<protein>
    <recommendedName>
        <fullName evidence="1">UPF0261 domain-containing protein</fullName>
    </recommendedName>
</protein>
<evidence type="ECO:0000313" key="3">
    <source>
        <dbReference type="Proteomes" id="UP001303473"/>
    </source>
</evidence>
<dbReference type="EMBL" id="MU853823">
    <property type="protein sequence ID" value="KAK3938752.1"/>
    <property type="molecule type" value="Genomic_DNA"/>
</dbReference>
<keyword evidence="3" id="KW-1185">Reference proteome</keyword>
<proteinExistence type="predicted"/>
<gene>
    <name evidence="2" type="ORF">QBC46DRAFT_439607</name>
</gene>
<dbReference type="InterPro" id="IPR056778">
    <property type="entry name" value="UPF0261_C"/>
</dbReference>
<accession>A0AAN6N3Z0</accession>